<organism evidence="1 2">
    <name type="scientific">Chryseobacterium lacus</name>
    <dbReference type="NCBI Taxonomy" id="2058346"/>
    <lineage>
        <taxon>Bacteria</taxon>
        <taxon>Pseudomonadati</taxon>
        <taxon>Bacteroidota</taxon>
        <taxon>Flavobacteriia</taxon>
        <taxon>Flavobacteriales</taxon>
        <taxon>Weeksellaceae</taxon>
        <taxon>Chryseobacterium group</taxon>
        <taxon>Chryseobacterium</taxon>
    </lineage>
</organism>
<dbReference type="AlphaFoldDB" id="A0A368MXS2"/>
<comment type="caution">
    <text evidence="1">The sequence shown here is derived from an EMBL/GenBank/DDBJ whole genome shotgun (WGS) entry which is preliminary data.</text>
</comment>
<proteinExistence type="predicted"/>
<dbReference type="OrthoDB" id="663842at2"/>
<protein>
    <submittedName>
        <fullName evidence="1">Uncharacterized protein</fullName>
    </submittedName>
</protein>
<sequence>METDLPQLRKNYTKVVEDKKLCDRLIQTLEKQNNSATQVAYLGALQTIWAKHTPNPVSKLSTFRRGKNNLEKAVKSEPNNIEIRFLRHSVQKNIPKFLGYSEHIEEDRRFLQKNKHQVPDPDLKNLIEETLLLKNT</sequence>
<name>A0A368MXS2_9FLAO</name>
<dbReference type="EMBL" id="QPIE01000004">
    <property type="protein sequence ID" value="RCU43022.1"/>
    <property type="molecule type" value="Genomic_DNA"/>
</dbReference>
<accession>A0A368MXS2</accession>
<gene>
    <name evidence="1" type="ORF">DQ356_06200</name>
</gene>
<evidence type="ECO:0000313" key="2">
    <source>
        <dbReference type="Proteomes" id="UP000252172"/>
    </source>
</evidence>
<dbReference type="Proteomes" id="UP000252172">
    <property type="component" value="Unassembled WGS sequence"/>
</dbReference>
<reference evidence="1 2" key="1">
    <citation type="submission" date="2018-07" db="EMBL/GenBank/DDBJ databases">
        <title>Chryseobacterium lacus sp. nov., isolated from lake water.</title>
        <authorList>
            <person name="Li C.-M."/>
        </authorList>
    </citation>
    <scope>NUCLEOTIDE SEQUENCE [LARGE SCALE GENOMIC DNA]</scope>
    <source>
        <strain evidence="1 2">YLOS41</strain>
    </source>
</reference>
<keyword evidence="2" id="KW-1185">Reference proteome</keyword>
<evidence type="ECO:0000313" key="1">
    <source>
        <dbReference type="EMBL" id="RCU43022.1"/>
    </source>
</evidence>